<evidence type="ECO:0000313" key="3">
    <source>
        <dbReference type="EMBL" id="GAA97471.1"/>
    </source>
</evidence>
<feature type="transmembrane region" description="Helical" evidence="2">
    <location>
        <begin position="267"/>
        <end position="290"/>
    </location>
</feature>
<dbReference type="HOGENOM" id="CLU_345480_0_0_1"/>
<evidence type="ECO:0000313" key="4">
    <source>
        <dbReference type="Proteomes" id="UP000009131"/>
    </source>
</evidence>
<dbReference type="RefSeq" id="XP_014570524.1">
    <property type="nucleotide sequence ID" value="XM_014715038.1"/>
</dbReference>
<keyword evidence="2" id="KW-0812">Transmembrane</keyword>
<name>G7E3R1_MIXOS</name>
<proteinExistence type="predicted"/>
<keyword evidence="2" id="KW-1133">Transmembrane helix</keyword>
<accession>G7E3R1</accession>
<evidence type="ECO:0000256" key="1">
    <source>
        <dbReference type="SAM" id="MobiDB-lite"/>
    </source>
</evidence>
<gene>
    <name evidence="3" type="primary">Mo04150</name>
    <name evidence="3" type="ORF">E5Q_04150</name>
</gene>
<sequence length="818" mass="89239">MGSIAFSETAKRLPTHTRYKDYNMDTNGLVAPGTVDIADDASAQGILVISHTITATLVPLAAIILFVSNLHHRQQKRYRHCHSTHHMHAPLHSPPSSANTTGAFPVDERNLDATKTIYTLSDLAGSQSSSALGAETIVVRASSNTSARNDAKYHLAPSLDSRRFPSLRSNPSLSGSQAALLRQQPWTGSIRSSGDAYGSPVPSPVPTLESSFAQQQQTHLGHLLASSQVKQYSHLPTGGTAGAAHVYPHIRLPGSSASSSAASHPSLLFWFEPLFVLLGMTLHGSVGFLYLTLDLSSESVPAILELSSWACHVVLLGITAWDCVTSALLRNFSASLCSVAGIWQAPRYECSLRRRIARWVMGFLLASLGLASLALHTHVLFKARGAAVADTLAVEFDPKPRLDTIAAARELQLDVIIMSTVKCAFAFLVIVCVCLKLWANVINDTQTPSFAIKQMALSEKSKFGPDRWHDRLRYPHKGPEAHDLSVLPIAVMIIVTIAISLSTNELSPRAPRTFFFTLPSPRAHLILSGLVWLIWMLSSFMLFAPAEDPHNEHLHLARRRLPGASFHEAKSRQVTPPTLVQVTVARPKSLPATRTMSTRYSTPPVADQVDVARSVSVRSCSTVASGSVRTIHTERLSRISRASWPAMQLPVIEPLSFGSDKLTLGKRSMSIRDQSLEQQRSRIDPTPEAMAAAMEALGWRPWEQQRASVEPLEAGLVVDVSEQCKTSEQEGRGADSPDDIIVFDCQDSEAGNRAFLHYSASRDDRFQIPLLPRPSSTAIVKHLSRGSFSDIRFVQVDSPAGNSQKAALSHKQKKSQET</sequence>
<reference evidence="3 4" key="2">
    <citation type="journal article" date="2012" name="Open Biol.">
        <title>Characteristics of nucleosomes and linker DNA regions on the genome of the basidiomycete Mixia osmundae revealed by mono- and dinucleosome mapping.</title>
        <authorList>
            <person name="Nishida H."/>
            <person name="Kondo S."/>
            <person name="Matsumoto T."/>
            <person name="Suzuki Y."/>
            <person name="Yoshikawa H."/>
            <person name="Taylor T.D."/>
            <person name="Sugiyama J."/>
        </authorList>
    </citation>
    <scope>NUCLEOTIDE SEQUENCE [LARGE SCALE GENOMIC DNA]</scope>
    <source>
        <strain evidence="4">CBS 9802 / IAM 14324 / JCM 22182 / KY 12970</strain>
    </source>
</reference>
<reference evidence="3 4" key="1">
    <citation type="journal article" date="2011" name="J. Gen. Appl. Microbiol.">
        <title>Draft genome sequencing of the enigmatic basidiomycete Mixia osmundae.</title>
        <authorList>
            <person name="Nishida H."/>
            <person name="Nagatsuka Y."/>
            <person name="Sugiyama J."/>
        </authorList>
    </citation>
    <scope>NUCLEOTIDE SEQUENCE [LARGE SCALE GENOMIC DNA]</scope>
    <source>
        <strain evidence="4">CBS 9802 / IAM 14324 / JCM 22182 / KY 12970</strain>
    </source>
</reference>
<feature type="region of interest" description="Disordered" evidence="1">
    <location>
        <begin position="799"/>
        <end position="818"/>
    </location>
</feature>
<feature type="transmembrane region" description="Helical" evidence="2">
    <location>
        <begin position="46"/>
        <end position="67"/>
    </location>
</feature>
<feature type="transmembrane region" description="Helical" evidence="2">
    <location>
        <begin position="523"/>
        <end position="544"/>
    </location>
</feature>
<dbReference type="Proteomes" id="UP000009131">
    <property type="component" value="Unassembled WGS sequence"/>
</dbReference>
<dbReference type="InParanoid" id="G7E3R1"/>
<feature type="region of interest" description="Disordered" evidence="1">
    <location>
        <begin position="189"/>
        <end position="212"/>
    </location>
</feature>
<dbReference type="AlphaFoldDB" id="G7E3R1"/>
<feature type="compositionally biased region" description="Basic residues" evidence="1">
    <location>
        <begin position="808"/>
        <end position="818"/>
    </location>
</feature>
<feature type="transmembrane region" description="Helical" evidence="2">
    <location>
        <begin position="415"/>
        <end position="439"/>
    </location>
</feature>
<comment type="caution">
    <text evidence="3">The sequence shown here is derived from an EMBL/GenBank/DDBJ whole genome shotgun (WGS) entry which is preliminary data.</text>
</comment>
<organism evidence="3 4">
    <name type="scientific">Mixia osmundae (strain CBS 9802 / IAM 14324 / JCM 22182 / KY 12970)</name>
    <dbReference type="NCBI Taxonomy" id="764103"/>
    <lineage>
        <taxon>Eukaryota</taxon>
        <taxon>Fungi</taxon>
        <taxon>Dikarya</taxon>
        <taxon>Basidiomycota</taxon>
        <taxon>Pucciniomycotina</taxon>
        <taxon>Mixiomycetes</taxon>
        <taxon>Mixiales</taxon>
        <taxon>Mixiaceae</taxon>
        <taxon>Mixia</taxon>
    </lineage>
</organism>
<feature type="transmembrane region" description="Helical" evidence="2">
    <location>
        <begin position="484"/>
        <end position="502"/>
    </location>
</feature>
<dbReference type="EMBL" id="BABT02000122">
    <property type="protein sequence ID" value="GAA97471.1"/>
    <property type="molecule type" value="Genomic_DNA"/>
</dbReference>
<keyword evidence="4" id="KW-1185">Reference proteome</keyword>
<keyword evidence="2" id="KW-0472">Membrane</keyword>
<feature type="transmembrane region" description="Helical" evidence="2">
    <location>
        <begin position="356"/>
        <end position="375"/>
    </location>
</feature>
<evidence type="ECO:0000256" key="2">
    <source>
        <dbReference type="SAM" id="Phobius"/>
    </source>
</evidence>
<protein>
    <submittedName>
        <fullName evidence="3">Uncharacterized protein</fullName>
    </submittedName>
</protein>